<gene>
    <name evidence="3" type="ORF">CLIT_14c01160</name>
</gene>
<dbReference type="Proteomes" id="UP000027946">
    <property type="component" value="Unassembled WGS sequence"/>
</dbReference>
<keyword evidence="1 3" id="KW-0808">Transferase</keyword>
<evidence type="ECO:0000313" key="4">
    <source>
        <dbReference type="Proteomes" id="UP000027946"/>
    </source>
</evidence>
<feature type="domain" description="Glycosyl transferase family 1" evidence="2">
    <location>
        <begin position="223"/>
        <end position="380"/>
    </location>
</feature>
<dbReference type="STRING" id="1121324.CLIT_14c01160"/>
<organism evidence="3 4">
    <name type="scientific">Peptoclostridium litorale DSM 5388</name>
    <dbReference type="NCBI Taxonomy" id="1121324"/>
    <lineage>
        <taxon>Bacteria</taxon>
        <taxon>Bacillati</taxon>
        <taxon>Bacillota</taxon>
        <taxon>Clostridia</taxon>
        <taxon>Peptostreptococcales</taxon>
        <taxon>Peptoclostridiaceae</taxon>
        <taxon>Peptoclostridium</taxon>
    </lineage>
</organism>
<dbReference type="PANTHER" id="PTHR46401">
    <property type="entry name" value="GLYCOSYLTRANSFERASE WBBK-RELATED"/>
    <property type="match status" value="1"/>
</dbReference>
<dbReference type="SUPFAM" id="SSF53756">
    <property type="entry name" value="UDP-Glycosyltransferase/glycogen phosphorylase"/>
    <property type="match status" value="1"/>
</dbReference>
<evidence type="ECO:0000313" key="3">
    <source>
        <dbReference type="EMBL" id="KDR94655.1"/>
    </source>
</evidence>
<dbReference type="OrthoDB" id="9790710at2"/>
<dbReference type="AlphaFoldDB" id="A0A069REP6"/>
<name>A0A069REP6_PEPLI</name>
<protein>
    <submittedName>
        <fullName evidence="3">Glycosyl transferase group 1</fullName>
    </submittedName>
</protein>
<evidence type="ECO:0000256" key="1">
    <source>
        <dbReference type="ARBA" id="ARBA00022679"/>
    </source>
</evidence>
<dbReference type="Pfam" id="PF00534">
    <property type="entry name" value="Glycos_transf_1"/>
    <property type="match status" value="1"/>
</dbReference>
<accession>A0A069REP6</accession>
<reference evidence="3 4" key="1">
    <citation type="submission" date="2014-03" db="EMBL/GenBank/DDBJ databases">
        <title>Genome sequence of Clostridium litorale W6, DSM 5388.</title>
        <authorList>
            <person name="Poehlein A."/>
            <person name="Jagirdar A."/>
            <person name="Khonsari B."/>
            <person name="Chibani C.M."/>
            <person name="Gutierrez Gutierrez D.A."/>
            <person name="Davydova E."/>
            <person name="Alghaithi H.S."/>
            <person name="Nair K.P."/>
            <person name="Dhamotharan K."/>
            <person name="Chandran L."/>
            <person name="G W."/>
            <person name="Daniel R."/>
        </authorList>
    </citation>
    <scope>NUCLEOTIDE SEQUENCE [LARGE SCALE GENOMIC DNA]</scope>
    <source>
        <strain evidence="3 4">W6</strain>
    </source>
</reference>
<dbReference type="EMBL" id="JJMM01000014">
    <property type="protein sequence ID" value="KDR94655.1"/>
    <property type="molecule type" value="Genomic_DNA"/>
</dbReference>
<comment type="caution">
    <text evidence="3">The sequence shown here is derived from an EMBL/GenBank/DDBJ whole genome shotgun (WGS) entry which is preliminary data.</text>
</comment>
<keyword evidence="4" id="KW-1185">Reference proteome</keyword>
<dbReference type="RefSeq" id="WP_038266546.1">
    <property type="nucleotide sequence ID" value="NZ_JJMM01000014.1"/>
</dbReference>
<dbReference type="PANTHER" id="PTHR46401:SF2">
    <property type="entry name" value="GLYCOSYLTRANSFERASE WBBK-RELATED"/>
    <property type="match status" value="1"/>
</dbReference>
<evidence type="ECO:0000259" key="2">
    <source>
        <dbReference type="Pfam" id="PF00534"/>
    </source>
</evidence>
<sequence length="413" mass="47505">MNMSKEIEYAFLGGIFPKDLQSEVKEKSIGNIQYAANTLQWNLINGIESNISGPIKLFNRMFIGSFPNKYKDFYIKTKVFSHEEGACDINIGFINVLFIKQLLIPKVANKYLLDWINDNNDKKKVLFVYSSNFLESITFVKKIDSSVHICLILPDLPSFMNMDKSNSILYKCLNRSNQKALLNNIRYIDSFVILTDQMAEVLSIKNKKPHVVIEGMVSDSNSDINQNDNDIKVNTICYTGTLTKKYGIMDLVKAFRLIENEEYRLVICGSGEAEAEIKKIALNDPRIEYKGIIPREEAIKIQKNSTVLVNPRKNNEIYTKYSFPSKIMEYMIAGRPIVCYKLDGMPDEYDDFLNYVHDNSIESLKNKLVEVVSMKQEELINQGIKNRNFVLENKNNNIQAKKILQMIDTTLIK</sequence>
<dbReference type="InterPro" id="IPR001296">
    <property type="entry name" value="Glyco_trans_1"/>
</dbReference>
<dbReference type="GO" id="GO:0016757">
    <property type="term" value="F:glycosyltransferase activity"/>
    <property type="evidence" value="ECO:0007669"/>
    <property type="project" value="InterPro"/>
</dbReference>
<dbReference type="eggNOG" id="COG0438">
    <property type="taxonomic scope" value="Bacteria"/>
</dbReference>
<dbReference type="Gene3D" id="3.40.50.2000">
    <property type="entry name" value="Glycogen Phosphorylase B"/>
    <property type="match status" value="1"/>
</dbReference>
<proteinExistence type="predicted"/>